<feature type="region of interest" description="Disordered" evidence="7">
    <location>
        <begin position="469"/>
        <end position="509"/>
    </location>
</feature>
<dbReference type="Pfam" id="PF03372">
    <property type="entry name" value="Exo_endo_phos"/>
    <property type="match status" value="1"/>
</dbReference>
<evidence type="ECO:0000256" key="6">
    <source>
        <dbReference type="PROSITE-ProRule" id="PRU00176"/>
    </source>
</evidence>
<dbReference type="InterPro" id="IPR000504">
    <property type="entry name" value="RRM_dom"/>
</dbReference>
<dbReference type="SUPFAM" id="SSF56219">
    <property type="entry name" value="DNase I-like"/>
    <property type="match status" value="1"/>
</dbReference>
<proteinExistence type="inferred from homology"/>
<keyword evidence="5" id="KW-0460">Magnesium</keyword>
<dbReference type="GO" id="GO:0008311">
    <property type="term" value="F:double-stranded DNA 3'-5' DNA exonuclease activity"/>
    <property type="evidence" value="ECO:0007669"/>
    <property type="project" value="TreeGrafter"/>
</dbReference>
<dbReference type="PANTHER" id="PTHR22748">
    <property type="entry name" value="AP ENDONUCLEASE"/>
    <property type="match status" value="1"/>
</dbReference>
<dbReference type="InterPro" id="IPR005135">
    <property type="entry name" value="Endo/exonuclease/phosphatase"/>
</dbReference>
<dbReference type="GO" id="GO:0005634">
    <property type="term" value="C:nucleus"/>
    <property type="evidence" value="ECO:0007669"/>
    <property type="project" value="TreeGrafter"/>
</dbReference>
<dbReference type="InterPro" id="IPR004808">
    <property type="entry name" value="AP_endonuc_1"/>
</dbReference>
<dbReference type="GO" id="GO:0003906">
    <property type="term" value="F:DNA-(apurinic or apyrimidinic site) endonuclease activity"/>
    <property type="evidence" value="ECO:0007669"/>
    <property type="project" value="TreeGrafter"/>
</dbReference>
<comment type="similarity">
    <text evidence="2">Belongs to the DNA repair enzymes AP/ExoA family.</text>
</comment>
<dbReference type="CDD" id="cd00590">
    <property type="entry name" value="RRM_SF"/>
    <property type="match status" value="1"/>
</dbReference>
<dbReference type="InterPro" id="IPR035979">
    <property type="entry name" value="RBD_domain_sf"/>
</dbReference>
<dbReference type="AlphaFoldDB" id="A0A0B2PK45"/>
<evidence type="ECO:0000259" key="8">
    <source>
        <dbReference type="PROSITE" id="PS50102"/>
    </source>
</evidence>
<dbReference type="PROSITE" id="PS50102">
    <property type="entry name" value="RRM"/>
    <property type="match status" value="1"/>
</dbReference>
<comment type="cofactor">
    <cofactor evidence="1">
        <name>Mg(2+)</name>
        <dbReference type="ChEBI" id="CHEBI:18420"/>
    </cofactor>
</comment>
<keyword evidence="3" id="KW-0479">Metal-binding</keyword>
<sequence length="866" mass="98293">EANEELLWKHFKCWGDMCEVFIAKRCNKEGRRYGFVRFKGVSDARDLEVKLDNIFINDYKLFVNLPRFARTTRTQQPKQKGNLGGKSNEELYKPRVETITPPRRTYAEATTKGAAPGVNMRGKAATHTISITPIKDRGYWCKDGWVGKLKKVMAVESIEDRVAWDLGYNICTKFLGDDMILLMGLSEEKAHHIIQTEKNNGSSLFYSLERWRPGCRPHNRVVWLQVWGFPIEVWGMDHFRKAASFIGDVIELDDDTEDRRRLDRACLLVRIPLPLSISKEITVRAGELDYQVWFVEETGIGDVVNQKSSSLSDVWSDEVTSEDGGIAGDDDDDIDGSSSYSLELPSSNPESPRNHQVEGESNGHCGHRLLGKTHSDEDHRDETETRKEGTQGPFTANIDPGIREAETKAGIALPKEPIEHRSQADSRKKGNHSKGKNLNGGVKAFGDQPPYGVYVEDTLLLEPHTHLHPLQTQSGIGPSDSLGPLWKNEESNKDGHTSVAQTPNDKPEKYSKVYKRHRVSHSKAPQLEPVAEEPQGLEGVKDMPITTDIQNQSKTHKQLEAEGKLKSKIVCNNQVLEEAQQLWDLGTHMGLEVDKCHSDFIQRLGRGIKWASIRKLVGKHKVDALCLQETKRDSLSKADCQVLWGYPDVAWEWQPAENTVGGLLCIWDNNNFQVDLRISEKFIMLGGTWLAEMQRVVVVNIYAPCDIEGKRQLWQSLSRRKSQIQDDCWCLVGDFNCVRNPSERLGSNRSNSDNGLISEFNDWLAAMEVDDIPCVGKPFTWVRPNGSCKSKLDRVCVSDGWLSKWSDNSQFNLERNYSDHCPIIMHSKCIDWGPKPFKVYDGWLMNKQFQKVVRDCWLDYQPMGWG</sequence>
<dbReference type="GO" id="GO:0008081">
    <property type="term" value="F:phosphoric diester hydrolase activity"/>
    <property type="evidence" value="ECO:0007669"/>
    <property type="project" value="TreeGrafter"/>
</dbReference>
<feature type="compositionally biased region" description="Basic and acidic residues" evidence="7">
    <location>
        <begin position="373"/>
        <end position="389"/>
    </location>
</feature>
<protein>
    <recommendedName>
        <fullName evidence="8">RRM domain-containing protein</fullName>
    </recommendedName>
</protein>
<dbReference type="GO" id="GO:0006284">
    <property type="term" value="P:base-excision repair"/>
    <property type="evidence" value="ECO:0007669"/>
    <property type="project" value="TreeGrafter"/>
</dbReference>
<dbReference type="EMBL" id="KN666442">
    <property type="protein sequence ID" value="KHN07952.1"/>
    <property type="molecule type" value="Genomic_DNA"/>
</dbReference>
<organism evidence="9">
    <name type="scientific">Glycine soja</name>
    <name type="common">Wild soybean</name>
    <dbReference type="NCBI Taxonomy" id="3848"/>
    <lineage>
        <taxon>Eukaryota</taxon>
        <taxon>Viridiplantae</taxon>
        <taxon>Streptophyta</taxon>
        <taxon>Embryophyta</taxon>
        <taxon>Tracheophyta</taxon>
        <taxon>Spermatophyta</taxon>
        <taxon>Magnoliopsida</taxon>
        <taxon>eudicotyledons</taxon>
        <taxon>Gunneridae</taxon>
        <taxon>Pentapetalae</taxon>
        <taxon>rosids</taxon>
        <taxon>fabids</taxon>
        <taxon>Fabales</taxon>
        <taxon>Fabaceae</taxon>
        <taxon>Papilionoideae</taxon>
        <taxon>50 kb inversion clade</taxon>
        <taxon>NPAAA clade</taxon>
        <taxon>indigoferoid/millettioid clade</taxon>
        <taxon>Phaseoleae</taxon>
        <taxon>Glycine</taxon>
        <taxon>Glycine subgen. Soja</taxon>
    </lineage>
</organism>
<feature type="domain" description="RRM" evidence="8">
    <location>
        <begin position="1"/>
        <end position="68"/>
    </location>
</feature>
<dbReference type="Pfam" id="PF00076">
    <property type="entry name" value="RRM_1"/>
    <property type="match status" value="1"/>
</dbReference>
<feature type="compositionally biased region" description="Basic and acidic residues" evidence="7">
    <location>
        <begin position="487"/>
        <end position="496"/>
    </location>
</feature>
<reference evidence="9" key="1">
    <citation type="submission" date="2014-07" db="EMBL/GenBank/DDBJ databases">
        <title>Identification of a novel salt tolerance gene in wild soybean by whole-genome sequencing.</title>
        <authorList>
            <person name="Lam H.-M."/>
            <person name="Qi X."/>
            <person name="Li M.-W."/>
            <person name="Liu X."/>
            <person name="Xie M."/>
            <person name="Ni M."/>
            <person name="Xu X."/>
        </authorList>
    </citation>
    <scope>NUCLEOTIDE SEQUENCE [LARGE SCALE GENOMIC DNA]</scope>
    <source>
        <tissue evidence="9">Root</tissue>
    </source>
</reference>
<evidence type="ECO:0000256" key="4">
    <source>
        <dbReference type="ARBA" id="ARBA00022801"/>
    </source>
</evidence>
<feature type="non-terminal residue" evidence="9">
    <location>
        <position position="1"/>
    </location>
</feature>
<dbReference type="SUPFAM" id="SSF54928">
    <property type="entry name" value="RNA-binding domain, RBD"/>
    <property type="match status" value="1"/>
</dbReference>
<keyword evidence="6" id="KW-0694">RNA-binding</keyword>
<dbReference type="InterPro" id="IPR036691">
    <property type="entry name" value="Endo/exonu/phosph_ase_sf"/>
</dbReference>
<evidence type="ECO:0000313" key="9">
    <source>
        <dbReference type="EMBL" id="KHN07952.1"/>
    </source>
</evidence>
<feature type="non-terminal residue" evidence="9">
    <location>
        <position position="866"/>
    </location>
</feature>
<accession>A0A0B2PK45</accession>
<dbReference type="Gene3D" id="3.30.70.330">
    <property type="match status" value="1"/>
</dbReference>
<dbReference type="PANTHER" id="PTHR22748:SF11">
    <property type="entry name" value="OS07G0184032 PROTEIN"/>
    <property type="match status" value="1"/>
</dbReference>
<dbReference type="GO" id="GO:0003723">
    <property type="term" value="F:RNA binding"/>
    <property type="evidence" value="ECO:0007669"/>
    <property type="project" value="UniProtKB-UniRule"/>
</dbReference>
<feature type="region of interest" description="Disordered" evidence="7">
    <location>
        <begin position="311"/>
        <end position="444"/>
    </location>
</feature>
<evidence type="ECO:0000256" key="1">
    <source>
        <dbReference type="ARBA" id="ARBA00001946"/>
    </source>
</evidence>
<dbReference type="Gene3D" id="3.60.10.10">
    <property type="entry name" value="Endonuclease/exonuclease/phosphatase"/>
    <property type="match status" value="1"/>
</dbReference>
<evidence type="ECO:0000256" key="2">
    <source>
        <dbReference type="ARBA" id="ARBA00007092"/>
    </source>
</evidence>
<evidence type="ECO:0000256" key="5">
    <source>
        <dbReference type="ARBA" id="ARBA00022842"/>
    </source>
</evidence>
<evidence type="ECO:0000256" key="7">
    <source>
        <dbReference type="SAM" id="MobiDB-lite"/>
    </source>
</evidence>
<gene>
    <name evidence="9" type="ORF">glysoja_041721</name>
</gene>
<keyword evidence="4" id="KW-0378">Hydrolase</keyword>
<name>A0A0B2PK45_GLYSO</name>
<dbReference type="InterPro" id="IPR012677">
    <property type="entry name" value="Nucleotide-bd_a/b_plait_sf"/>
</dbReference>
<feature type="compositionally biased region" description="Low complexity" evidence="7">
    <location>
        <begin position="336"/>
        <end position="351"/>
    </location>
</feature>
<dbReference type="GO" id="GO:0046872">
    <property type="term" value="F:metal ion binding"/>
    <property type="evidence" value="ECO:0007669"/>
    <property type="project" value="UniProtKB-KW"/>
</dbReference>
<dbReference type="Proteomes" id="UP000053555">
    <property type="component" value="Unassembled WGS sequence"/>
</dbReference>
<evidence type="ECO:0000256" key="3">
    <source>
        <dbReference type="ARBA" id="ARBA00022723"/>
    </source>
</evidence>
<feature type="compositionally biased region" description="Basic and acidic residues" evidence="7">
    <location>
        <begin position="416"/>
        <end position="428"/>
    </location>
</feature>